<keyword evidence="4" id="KW-0282">Flagellum</keyword>
<evidence type="ECO:0000256" key="2">
    <source>
        <dbReference type="ARBA" id="ARBA00022795"/>
    </source>
</evidence>
<dbReference type="AlphaFoldDB" id="A0A3R9RDB3"/>
<gene>
    <name evidence="4" type="primary">flgD</name>
    <name evidence="4" type="ORF">D7Z54_14005</name>
</gene>
<sequence length="154" mass="17481">MSNSIQENYAIPTQTESLRTDEENGKLGKNDFLEILMVQLQNQDPMNPMDDKEFVSQMAQFSSLEQMTNMSESIQDFANSQRKGSLVQHSQLIGQEVSWERTYKNDDGVEQTEEVVNTIASVKQDGDGNIRLLTDDERWINSEQLIQVGSVSSE</sequence>
<proteinExistence type="inferred from homology"/>
<comment type="caution">
    <text evidence="4">The sequence shown here is derived from an EMBL/GenBank/DDBJ whole genome shotgun (WGS) entry which is preliminary data.</text>
</comment>
<keyword evidence="4" id="KW-0966">Cell projection</keyword>
<accession>A0A3R9RDB3</accession>
<dbReference type="NCBIfam" id="NF007197">
    <property type="entry name" value="PRK09618.1"/>
    <property type="match status" value="1"/>
</dbReference>
<evidence type="ECO:0000256" key="3">
    <source>
        <dbReference type="SAM" id="MobiDB-lite"/>
    </source>
</evidence>
<evidence type="ECO:0000313" key="4">
    <source>
        <dbReference type="EMBL" id="RSL32852.1"/>
    </source>
</evidence>
<reference evidence="4 5" key="1">
    <citation type="submission" date="2018-10" db="EMBL/GenBank/DDBJ databases">
        <title>Draft genome sequence of Bacillus salarius IM0101, isolated from a hypersaline soil in Inner Mongolia, China.</title>
        <authorList>
            <person name="Yamprayoonswat W."/>
            <person name="Boonvisut S."/>
            <person name="Jumpathong W."/>
            <person name="Sittihan S."/>
            <person name="Ruangsuj P."/>
            <person name="Wanthongcharoen S."/>
            <person name="Thongpramul N."/>
            <person name="Pimmason S."/>
            <person name="Yu B."/>
            <person name="Yasawong M."/>
        </authorList>
    </citation>
    <scope>NUCLEOTIDE SEQUENCE [LARGE SCALE GENOMIC DNA]</scope>
    <source>
        <strain evidence="4 5">IM0101</strain>
    </source>
</reference>
<dbReference type="RefSeq" id="WP_125556477.1">
    <property type="nucleotide sequence ID" value="NZ_RBVX01000012.1"/>
</dbReference>
<dbReference type="GO" id="GO:0044781">
    <property type="term" value="P:bacterial-type flagellum organization"/>
    <property type="evidence" value="ECO:0007669"/>
    <property type="project" value="UniProtKB-KW"/>
</dbReference>
<feature type="compositionally biased region" description="Polar residues" evidence="3">
    <location>
        <begin position="1"/>
        <end position="17"/>
    </location>
</feature>
<name>A0A3R9RDB3_9BACI</name>
<keyword evidence="2" id="KW-1005">Bacterial flagellum biogenesis</keyword>
<evidence type="ECO:0000313" key="5">
    <source>
        <dbReference type="Proteomes" id="UP000275076"/>
    </source>
</evidence>
<dbReference type="OrthoDB" id="280334at2"/>
<dbReference type="EMBL" id="RBVX01000012">
    <property type="protein sequence ID" value="RSL32852.1"/>
    <property type="molecule type" value="Genomic_DNA"/>
</dbReference>
<keyword evidence="5" id="KW-1185">Reference proteome</keyword>
<dbReference type="InterPro" id="IPR005648">
    <property type="entry name" value="FlgD"/>
</dbReference>
<dbReference type="Proteomes" id="UP000275076">
    <property type="component" value="Unassembled WGS sequence"/>
</dbReference>
<keyword evidence="4" id="KW-0969">Cilium</keyword>
<comment type="similarity">
    <text evidence="1">Belongs to the FlgD family.</text>
</comment>
<evidence type="ECO:0000256" key="1">
    <source>
        <dbReference type="ARBA" id="ARBA00010577"/>
    </source>
</evidence>
<protein>
    <submittedName>
        <fullName evidence="4">Flagellar hook assembly protein FlgD</fullName>
    </submittedName>
</protein>
<organism evidence="4 5">
    <name type="scientific">Salibacterium salarium</name>
    <dbReference type="NCBI Taxonomy" id="284579"/>
    <lineage>
        <taxon>Bacteria</taxon>
        <taxon>Bacillati</taxon>
        <taxon>Bacillota</taxon>
        <taxon>Bacilli</taxon>
        <taxon>Bacillales</taxon>
        <taxon>Bacillaceae</taxon>
    </lineage>
</organism>
<feature type="region of interest" description="Disordered" evidence="3">
    <location>
        <begin position="1"/>
        <end position="25"/>
    </location>
</feature>
<dbReference type="Pfam" id="PF03963">
    <property type="entry name" value="FlgD"/>
    <property type="match status" value="1"/>
</dbReference>